<organism evidence="2 3">
    <name type="scientific">Plasmodium falciparum Tanzania</name>
    <name type="common">2000708</name>
    <dbReference type="NCBI Taxonomy" id="1036725"/>
    <lineage>
        <taxon>Eukaryota</taxon>
        <taxon>Sar</taxon>
        <taxon>Alveolata</taxon>
        <taxon>Apicomplexa</taxon>
        <taxon>Aconoidasida</taxon>
        <taxon>Haemosporida</taxon>
        <taxon>Plasmodiidae</taxon>
        <taxon>Plasmodium</taxon>
        <taxon>Plasmodium (Laverania)</taxon>
    </lineage>
</organism>
<dbReference type="AlphaFoldDB" id="A0A024W6M6"/>
<dbReference type="Proteomes" id="UP000030708">
    <property type="component" value="Unassembled WGS sequence"/>
</dbReference>
<keyword evidence="1" id="KW-0812">Transmembrane</keyword>
<proteinExistence type="predicted"/>
<evidence type="ECO:0000256" key="1">
    <source>
        <dbReference type="SAM" id="Phobius"/>
    </source>
</evidence>
<dbReference type="EMBL" id="KI926405">
    <property type="protein sequence ID" value="ETW36559.1"/>
    <property type="molecule type" value="Genomic_DNA"/>
</dbReference>
<reference evidence="2 3" key="2">
    <citation type="submission" date="2013-02" db="EMBL/GenBank/DDBJ databases">
        <title>The Genome Sequence of Plasmodium falciparum Tanzania (2000708).</title>
        <authorList>
            <consortium name="The Broad Institute Genome Sequencing Platform"/>
            <consortium name="The Broad Institute Genome Sequencing Center for Infectious Disease"/>
            <person name="Neafsey D."/>
            <person name="Cheeseman I."/>
            <person name="Volkman S."/>
            <person name="Adams J."/>
            <person name="Walker B."/>
            <person name="Young S.K."/>
            <person name="Zeng Q."/>
            <person name="Gargeya S."/>
            <person name="Fitzgerald M."/>
            <person name="Haas B."/>
            <person name="Abouelleil A."/>
            <person name="Alvarado L."/>
            <person name="Arachchi H.M."/>
            <person name="Berlin A.M."/>
            <person name="Chapman S.B."/>
            <person name="Dewar J."/>
            <person name="Goldberg J."/>
            <person name="Griggs A."/>
            <person name="Gujja S."/>
            <person name="Hansen M."/>
            <person name="Howarth C."/>
            <person name="Imamovic A."/>
            <person name="Larimer J."/>
            <person name="McCowan C."/>
            <person name="Murphy C."/>
            <person name="Neiman D."/>
            <person name="Pearson M."/>
            <person name="Priest M."/>
            <person name="Roberts A."/>
            <person name="Saif S."/>
            <person name="Shea T."/>
            <person name="Sisk P."/>
            <person name="Sykes S."/>
            <person name="Wortman J."/>
            <person name="Nusbaum C."/>
            <person name="Birren B."/>
        </authorList>
    </citation>
    <scope>NUCLEOTIDE SEQUENCE [LARGE SCALE GENOMIC DNA]</scope>
    <source>
        <strain evidence="3">Tanzania (2000708)</strain>
    </source>
</reference>
<dbReference type="Pfam" id="PF02009">
    <property type="entry name" value="RIFIN"/>
    <property type="match status" value="1"/>
</dbReference>
<evidence type="ECO:0008006" key="4">
    <source>
        <dbReference type="Google" id="ProtNLM"/>
    </source>
</evidence>
<keyword evidence="1" id="KW-1133">Transmembrane helix</keyword>
<evidence type="ECO:0000313" key="2">
    <source>
        <dbReference type="EMBL" id="ETW36559.1"/>
    </source>
</evidence>
<dbReference type="NCBIfam" id="TIGR01477">
    <property type="entry name" value="RIFIN"/>
    <property type="match status" value="1"/>
</dbReference>
<name>A0A024W6M6_PLAFA</name>
<keyword evidence="1" id="KW-0472">Membrane</keyword>
<accession>A0A024W6M6</accession>
<gene>
    <name evidence="2" type="ORF">PFTANZ_02724</name>
</gene>
<reference evidence="2 3" key="1">
    <citation type="submission" date="2013-02" db="EMBL/GenBank/DDBJ databases">
        <title>The Genome Annotation of Plasmodium falciparum Tanzania (2000708).</title>
        <authorList>
            <consortium name="The Broad Institute Genome Sequencing Platform"/>
            <consortium name="The Broad Institute Genome Sequencing Center for Infectious Disease"/>
            <person name="Neafsey D."/>
            <person name="Hoffman S."/>
            <person name="Volkman S."/>
            <person name="Rosenthal P."/>
            <person name="Walker B."/>
            <person name="Young S.K."/>
            <person name="Zeng Q."/>
            <person name="Gargeya S."/>
            <person name="Fitzgerald M."/>
            <person name="Haas B."/>
            <person name="Abouelleil A."/>
            <person name="Allen A.W."/>
            <person name="Alvarado L."/>
            <person name="Arachchi H.M."/>
            <person name="Berlin A.M."/>
            <person name="Chapman S.B."/>
            <person name="Gainer-Dewar J."/>
            <person name="Goldberg J."/>
            <person name="Griggs A."/>
            <person name="Gujja S."/>
            <person name="Hansen M."/>
            <person name="Howarth C."/>
            <person name="Imamovic A."/>
            <person name="Ireland A."/>
            <person name="Larimer J."/>
            <person name="McCowan C."/>
            <person name="Murphy C."/>
            <person name="Pearson M."/>
            <person name="Poon T.W."/>
            <person name="Priest M."/>
            <person name="Roberts A."/>
            <person name="Saif S."/>
            <person name="Shea T."/>
            <person name="Sisk P."/>
            <person name="Sykes S."/>
            <person name="Wortman J."/>
            <person name="Nusbaum C."/>
            <person name="Birren B."/>
        </authorList>
    </citation>
    <scope>NUCLEOTIDE SEQUENCE [LARGE SCALE GENOMIC DNA]</scope>
    <source>
        <strain evidence="3">Tanzania (2000708)</strain>
    </source>
</reference>
<protein>
    <recommendedName>
        <fullName evidence="4">Surface antigen</fullName>
    </recommendedName>
</protein>
<sequence length="290" mass="32266">MKEVMQDFDRQTSERFKQYDERMIKNRQKCKEQCDREMQKIILKDKIEKELTEKLSTLQTDISTDDIPTCVCEQSLADKTEKLCLKCGYGLGSNIPLVGLISGIGFYSGVLEYAVDFGISEGARVAASKTVKMITTLLEQNYNGLKDLLKGSLDVIVITHTNSPMKLGNAVYTAVDNTCTALSYGTVGPPSICKSPIVDLQNFYQTVPHVLVEASKAGKAAGFVAAEDAKLKAWNAAFTWEIFFSSSLGISIIVTVCIVYSLILFLFFRKIIKITIIIYGIYKLTNKEQL</sequence>
<feature type="transmembrane region" description="Helical" evidence="1">
    <location>
        <begin position="248"/>
        <end position="268"/>
    </location>
</feature>
<evidence type="ECO:0000313" key="3">
    <source>
        <dbReference type="Proteomes" id="UP000030708"/>
    </source>
</evidence>
<dbReference type="InterPro" id="IPR006373">
    <property type="entry name" value="VSA_Rifin"/>
</dbReference>